<keyword evidence="1" id="KW-0472">Membrane</keyword>
<evidence type="ECO:0000313" key="2">
    <source>
        <dbReference type="EMBL" id="EAY13839.1"/>
    </source>
</evidence>
<proteinExistence type="predicted"/>
<dbReference type="KEGG" id="tva:4771824"/>
<organism evidence="2 3">
    <name type="scientific">Trichomonas vaginalis (strain ATCC PRA-98 / G3)</name>
    <dbReference type="NCBI Taxonomy" id="412133"/>
    <lineage>
        <taxon>Eukaryota</taxon>
        <taxon>Metamonada</taxon>
        <taxon>Parabasalia</taxon>
        <taxon>Trichomonadida</taxon>
        <taxon>Trichomonadidae</taxon>
        <taxon>Trichomonas</taxon>
    </lineage>
</organism>
<feature type="transmembrane region" description="Helical" evidence="1">
    <location>
        <begin position="12"/>
        <end position="31"/>
    </location>
</feature>
<dbReference type="RefSeq" id="XP_001326062.1">
    <property type="nucleotide sequence ID" value="XM_001326027.1"/>
</dbReference>
<feature type="transmembrane region" description="Helical" evidence="1">
    <location>
        <begin position="215"/>
        <end position="234"/>
    </location>
</feature>
<dbReference type="VEuPathDB" id="TrichDB:TVAG_043990"/>
<reference evidence="2" key="2">
    <citation type="journal article" date="2007" name="Science">
        <title>Draft genome sequence of the sexually transmitted pathogen Trichomonas vaginalis.</title>
        <authorList>
            <person name="Carlton J.M."/>
            <person name="Hirt R.P."/>
            <person name="Silva J.C."/>
            <person name="Delcher A.L."/>
            <person name="Schatz M."/>
            <person name="Zhao Q."/>
            <person name="Wortman J.R."/>
            <person name="Bidwell S.L."/>
            <person name="Alsmark U.C.M."/>
            <person name="Besteiro S."/>
            <person name="Sicheritz-Ponten T."/>
            <person name="Noel C.J."/>
            <person name="Dacks J.B."/>
            <person name="Foster P.G."/>
            <person name="Simillion C."/>
            <person name="Van de Peer Y."/>
            <person name="Miranda-Saavedra D."/>
            <person name="Barton G.J."/>
            <person name="Westrop G.D."/>
            <person name="Mueller S."/>
            <person name="Dessi D."/>
            <person name="Fiori P.L."/>
            <person name="Ren Q."/>
            <person name="Paulsen I."/>
            <person name="Zhang H."/>
            <person name="Bastida-Corcuera F.D."/>
            <person name="Simoes-Barbosa A."/>
            <person name="Brown M.T."/>
            <person name="Hayes R.D."/>
            <person name="Mukherjee M."/>
            <person name="Okumura C.Y."/>
            <person name="Schneider R."/>
            <person name="Smith A.J."/>
            <person name="Vanacova S."/>
            <person name="Villalvazo M."/>
            <person name="Haas B.J."/>
            <person name="Pertea M."/>
            <person name="Feldblyum T.V."/>
            <person name="Utterback T.R."/>
            <person name="Shu C.L."/>
            <person name="Osoegawa K."/>
            <person name="de Jong P.J."/>
            <person name="Hrdy I."/>
            <person name="Horvathova L."/>
            <person name="Zubacova Z."/>
            <person name="Dolezal P."/>
            <person name="Malik S.B."/>
            <person name="Logsdon J.M. Jr."/>
            <person name="Henze K."/>
            <person name="Gupta A."/>
            <person name="Wang C.C."/>
            <person name="Dunne R.L."/>
            <person name="Upcroft J.A."/>
            <person name="Upcroft P."/>
            <person name="White O."/>
            <person name="Salzberg S.L."/>
            <person name="Tang P."/>
            <person name="Chiu C.-H."/>
            <person name="Lee Y.-S."/>
            <person name="Embley T.M."/>
            <person name="Coombs G.H."/>
            <person name="Mottram J.C."/>
            <person name="Tachezy J."/>
            <person name="Fraser-Liggett C.M."/>
            <person name="Johnson P.J."/>
        </authorList>
    </citation>
    <scope>NUCLEOTIDE SEQUENCE [LARGE SCALE GENOMIC DNA]</scope>
    <source>
        <strain evidence="2">G3</strain>
    </source>
</reference>
<protein>
    <submittedName>
        <fullName evidence="2">Uncharacterized protein</fullName>
    </submittedName>
</protein>
<accession>A2E0F9</accession>
<dbReference type="InParanoid" id="A2E0F9"/>
<keyword evidence="3" id="KW-1185">Reference proteome</keyword>
<feature type="transmembrane region" description="Helical" evidence="1">
    <location>
        <begin position="143"/>
        <end position="166"/>
    </location>
</feature>
<dbReference type="AlphaFoldDB" id="A2E0F9"/>
<gene>
    <name evidence="2" type="ORF">TVAG_043990</name>
</gene>
<feature type="transmembrane region" description="Helical" evidence="1">
    <location>
        <begin position="52"/>
        <end position="70"/>
    </location>
</feature>
<evidence type="ECO:0000313" key="3">
    <source>
        <dbReference type="Proteomes" id="UP000001542"/>
    </source>
</evidence>
<keyword evidence="1" id="KW-0812">Transmembrane</keyword>
<dbReference type="Proteomes" id="UP000001542">
    <property type="component" value="Unassembled WGS sequence"/>
</dbReference>
<feature type="transmembrane region" description="Helical" evidence="1">
    <location>
        <begin position="82"/>
        <end position="99"/>
    </location>
</feature>
<dbReference type="VEuPathDB" id="TrichDB:TVAGG3_0541090"/>
<feature type="transmembrane region" description="Helical" evidence="1">
    <location>
        <begin position="172"/>
        <end position="194"/>
    </location>
</feature>
<name>A2E0F9_TRIV3</name>
<sequence length="283" mass="32559">MFSSWSWSGWHYLISCVFPFLISLLELIFICTQIDIDILPTEPINSIPVTMIFFKFLEGMAHFTVYYLGVEGPEQLFGDRNWLIIVILVIFAYPIYFLFKLPFVVIRIFLRLGSPGAIWERMFSNTGFSLEKLRIDDSNCPLFVFRCIYIGLPFIIFALIYVILIIALSPLWYFIFSCWSMGCFGIAATMAILYTEEDPLTAQDRCLRVHFNNQCIHLFTTASDIIFTAIHLALAHVSVIGVFLCVVASISFIFHAIYCVHEIYDRCNQRGTHCCSCCSKDDL</sequence>
<keyword evidence="1" id="KW-1133">Transmembrane helix</keyword>
<reference evidence="2" key="1">
    <citation type="submission" date="2006-10" db="EMBL/GenBank/DDBJ databases">
        <authorList>
            <person name="Amadeo P."/>
            <person name="Zhao Q."/>
            <person name="Wortman J."/>
            <person name="Fraser-Liggett C."/>
            <person name="Carlton J."/>
        </authorList>
    </citation>
    <scope>NUCLEOTIDE SEQUENCE</scope>
    <source>
        <strain evidence="2">G3</strain>
    </source>
</reference>
<feature type="transmembrane region" description="Helical" evidence="1">
    <location>
        <begin position="240"/>
        <end position="260"/>
    </location>
</feature>
<evidence type="ECO:0000256" key="1">
    <source>
        <dbReference type="SAM" id="Phobius"/>
    </source>
</evidence>
<dbReference type="EMBL" id="DS113279">
    <property type="protein sequence ID" value="EAY13839.1"/>
    <property type="molecule type" value="Genomic_DNA"/>
</dbReference>